<evidence type="ECO:0000256" key="10">
    <source>
        <dbReference type="SAM" id="Phobius"/>
    </source>
</evidence>
<comment type="subcellular location">
    <subcellularLocation>
        <location evidence="1">Cell membrane</location>
        <topology evidence="1">Multi-pass membrane protein</topology>
    </subcellularLocation>
</comment>
<dbReference type="InterPro" id="IPR000276">
    <property type="entry name" value="GPCR_Rhodpsn"/>
</dbReference>
<evidence type="ECO:0000256" key="9">
    <source>
        <dbReference type="RuleBase" id="RU000688"/>
    </source>
</evidence>
<evidence type="ECO:0000256" key="7">
    <source>
        <dbReference type="ARBA" id="ARBA00023170"/>
    </source>
</evidence>
<feature type="transmembrane region" description="Helical" evidence="10">
    <location>
        <begin position="132"/>
        <end position="155"/>
    </location>
</feature>
<accession>A0A8C0CVX9</accession>
<protein>
    <submittedName>
        <fullName evidence="12">Melatonin receptor 1B</fullName>
    </submittedName>
</protein>
<evidence type="ECO:0000256" key="5">
    <source>
        <dbReference type="ARBA" id="ARBA00023040"/>
    </source>
</evidence>
<dbReference type="OMA" id="WHTPLYI"/>
<keyword evidence="5 9" id="KW-0297">G-protein coupled receptor</keyword>
<dbReference type="GO" id="GO:0050796">
    <property type="term" value="P:regulation of insulin secretion"/>
    <property type="evidence" value="ECO:0007669"/>
    <property type="project" value="Ensembl"/>
</dbReference>
<evidence type="ECO:0000313" key="12">
    <source>
        <dbReference type="Ensembl" id="ENSBMSP00010011558.1"/>
    </source>
</evidence>
<keyword evidence="4 10" id="KW-1133">Transmembrane helix</keyword>
<feature type="transmembrane region" description="Helical" evidence="10">
    <location>
        <begin position="175"/>
        <end position="202"/>
    </location>
</feature>
<dbReference type="SUPFAM" id="SSF81321">
    <property type="entry name" value="Family A G protein-coupled receptor-like"/>
    <property type="match status" value="1"/>
</dbReference>
<feature type="transmembrane region" description="Helical" evidence="10">
    <location>
        <begin position="223"/>
        <end position="241"/>
    </location>
</feature>
<name>A0A8C0CVX9_BALMU</name>
<evidence type="ECO:0000256" key="4">
    <source>
        <dbReference type="ARBA" id="ARBA00022989"/>
    </source>
</evidence>
<dbReference type="InterPro" id="IPR017452">
    <property type="entry name" value="GPCR_Rhodpsn_7TM"/>
</dbReference>
<dbReference type="GeneTree" id="ENSGT00940000162341"/>
<dbReference type="PRINTS" id="PR00857">
    <property type="entry name" value="MELATONINR"/>
</dbReference>
<organism evidence="12">
    <name type="scientific">Balaenoptera musculus</name>
    <name type="common">Blue whale</name>
    <dbReference type="NCBI Taxonomy" id="9771"/>
    <lineage>
        <taxon>Eukaryota</taxon>
        <taxon>Metazoa</taxon>
        <taxon>Chordata</taxon>
        <taxon>Craniata</taxon>
        <taxon>Vertebrata</taxon>
        <taxon>Euteleostomi</taxon>
        <taxon>Mammalia</taxon>
        <taxon>Eutheria</taxon>
        <taxon>Laurasiatheria</taxon>
        <taxon>Artiodactyla</taxon>
        <taxon>Whippomorpha</taxon>
        <taxon>Cetacea</taxon>
        <taxon>Mysticeti</taxon>
        <taxon>Balaenopteridae</taxon>
        <taxon>Balaenoptera</taxon>
    </lineage>
</organism>
<dbReference type="Pfam" id="PF00001">
    <property type="entry name" value="7tm_1"/>
    <property type="match status" value="1"/>
</dbReference>
<dbReference type="Gene3D" id="1.20.1070.10">
    <property type="entry name" value="Rhodopsin 7-helix transmembrane proteins"/>
    <property type="match status" value="1"/>
</dbReference>
<reference evidence="12" key="1">
    <citation type="submission" date="2023-09" db="UniProtKB">
        <authorList>
            <consortium name="Ensembl"/>
        </authorList>
    </citation>
    <scope>IDENTIFICATION</scope>
</reference>
<feature type="transmembrane region" description="Helical" evidence="10">
    <location>
        <begin position="15"/>
        <end position="42"/>
    </location>
</feature>
<evidence type="ECO:0000256" key="8">
    <source>
        <dbReference type="ARBA" id="ARBA00023224"/>
    </source>
</evidence>
<evidence type="ECO:0000256" key="1">
    <source>
        <dbReference type="ARBA" id="ARBA00004651"/>
    </source>
</evidence>
<feature type="transmembrane region" description="Helical" evidence="10">
    <location>
        <begin position="261"/>
        <end position="284"/>
    </location>
</feature>
<dbReference type="AlphaFoldDB" id="A0A8C0CVX9"/>
<keyword evidence="6 10" id="KW-0472">Membrane</keyword>
<sequence>GAGGTRPSGTPRPPWVAPALSAVLIVTTAVAIVGNLLVILSVLGNRKLRNAGNLFLVSLALADLALYPYLLILLAIFHDGWALGEVRCKASAFVMGLSVIGSVFDITAIAINRYCYVCHSVTYHLIYCHWHTPLYICLVWLLTLLALVPSFFVGFLEYDPRIYSCTFIQTASARYTVAVAVVHFLPMAVVCFCYLRIWALVLRACRKVKSEDKPCLWSSNIRSFLTTFVVFVIFVICWASLNCIGLAEAIDSEVALQVPEGLFVTSYFLAYFNSCLNAIVYGILNQNFCRGYKKIASALWNPWHYLQDSSKGSRAEGPESQAPPVVNIQPPVQADALL</sequence>
<evidence type="ECO:0000256" key="3">
    <source>
        <dbReference type="ARBA" id="ARBA00022692"/>
    </source>
</evidence>
<dbReference type="GO" id="GO:0008502">
    <property type="term" value="F:melatonin receptor activity"/>
    <property type="evidence" value="ECO:0007669"/>
    <property type="project" value="InterPro"/>
</dbReference>
<dbReference type="InterPro" id="IPR000025">
    <property type="entry name" value="Melatonin_rcpt"/>
</dbReference>
<dbReference type="GO" id="GO:0005886">
    <property type="term" value="C:plasma membrane"/>
    <property type="evidence" value="ECO:0007669"/>
    <property type="project" value="UniProtKB-SubCell"/>
</dbReference>
<dbReference type="PROSITE" id="PS50262">
    <property type="entry name" value="G_PROTEIN_RECEP_F1_2"/>
    <property type="match status" value="1"/>
</dbReference>
<feature type="transmembrane region" description="Helical" evidence="10">
    <location>
        <begin position="54"/>
        <end position="78"/>
    </location>
</feature>
<feature type="transmembrane region" description="Helical" evidence="10">
    <location>
        <begin position="90"/>
        <end position="111"/>
    </location>
</feature>
<keyword evidence="3 9" id="KW-0812">Transmembrane</keyword>
<gene>
    <name evidence="12" type="primary">MTNR1B</name>
</gene>
<keyword evidence="7 9" id="KW-0675">Receptor</keyword>
<feature type="domain" description="G-protein coupled receptors family 1 profile" evidence="11">
    <location>
        <begin position="34"/>
        <end position="281"/>
    </location>
</feature>
<comment type="similarity">
    <text evidence="9">Belongs to the G-protein coupled receptor 1 family.</text>
</comment>
<evidence type="ECO:0000259" key="11">
    <source>
        <dbReference type="PROSITE" id="PS50262"/>
    </source>
</evidence>
<dbReference type="Ensembl" id="ENSBMST00010012836.1">
    <property type="protein sequence ID" value="ENSBMSP00010011558.1"/>
    <property type="gene ID" value="ENSBMSG00010008461.1"/>
</dbReference>
<dbReference type="PRINTS" id="PR00237">
    <property type="entry name" value="GPCRRHODOPSN"/>
</dbReference>
<evidence type="ECO:0000256" key="2">
    <source>
        <dbReference type="ARBA" id="ARBA00022475"/>
    </source>
</evidence>
<keyword evidence="2" id="KW-1003">Cell membrane</keyword>
<dbReference type="SMART" id="SM01381">
    <property type="entry name" value="7TM_GPCR_Srsx"/>
    <property type="match status" value="1"/>
</dbReference>
<evidence type="ECO:0000256" key="6">
    <source>
        <dbReference type="ARBA" id="ARBA00023136"/>
    </source>
</evidence>
<dbReference type="PROSITE" id="PS00237">
    <property type="entry name" value="G_PROTEIN_RECEP_F1_1"/>
    <property type="match status" value="1"/>
</dbReference>
<dbReference type="GO" id="GO:0042593">
    <property type="term" value="P:glucose homeostasis"/>
    <property type="evidence" value="ECO:0007669"/>
    <property type="project" value="Ensembl"/>
</dbReference>
<dbReference type="PANTHER" id="PTHR24228">
    <property type="entry name" value="B2 BRADYKININ RECEPTOR/ANGIOTENSIN II RECEPTOR"/>
    <property type="match status" value="1"/>
</dbReference>
<dbReference type="PANTHER" id="PTHR24228:SF54">
    <property type="entry name" value="MELATONIN RECEPTOR TYPE 1B"/>
    <property type="match status" value="1"/>
</dbReference>
<proteinExistence type="inferred from homology"/>
<keyword evidence="8 9" id="KW-0807">Transducer</keyword>